<evidence type="ECO:0000256" key="3">
    <source>
        <dbReference type="SAM" id="Phobius"/>
    </source>
</evidence>
<feature type="region of interest" description="Disordered" evidence="2">
    <location>
        <begin position="1"/>
        <end position="31"/>
    </location>
</feature>
<evidence type="ECO:0000256" key="2">
    <source>
        <dbReference type="SAM" id="MobiDB-lite"/>
    </source>
</evidence>
<dbReference type="Gene3D" id="3.40.630.190">
    <property type="entry name" value="LCP protein"/>
    <property type="match status" value="1"/>
</dbReference>
<evidence type="ECO:0000313" key="6">
    <source>
        <dbReference type="Proteomes" id="UP000295371"/>
    </source>
</evidence>
<comment type="similarity">
    <text evidence="1">Belongs to the LytR/CpsA/Psr (LCP) family.</text>
</comment>
<dbReference type="Pfam" id="PF03816">
    <property type="entry name" value="LytR_cpsA_psr"/>
    <property type="match status" value="1"/>
</dbReference>
<feature type="transmembrane region" description="Helical" evidence="3">
    <location>
        <begin position="73"/>
        <end position="91"/>
    </location>
</feature>
<dbReference type="PANTHER" id="PTHR33392">
    <property type="entry name" value="POLYISOPRENYL-TEICHOIC ACID--PEPTIDOGLYCAN TEICHOIC ACID TRANSFERASE TAGU"/>
    <property type="match status" value="1"/>
</dbReference>
<keyword evidence="6" id="KW-1185">Reference proteome</keyword>
<feature type="compositionally biased region" description="Low complexity" evidence="2">
    <location>
        <begin position="499"/>
        <end position="551"/>
    </location>
</feature>
<dbReference type="PANTHER" id="PTHR33392:SF6">
    <property type="entry name" value="POLYISOPRENYL-TEICHOIC ACID--PEPTIDOGLYCAN TEICHOIC ACID TRANSFERASE TAGU"/>
    <property type="match status" value="1"/>
</dbReference>
<dbReference type="NCBIfam" id="TIGR00350">
    <property type="entry name" value="lytR_cpsA_psr"/>
    <property type="match status" value="1"/>
</dbReference>
<protein>
    <submittedName>
        <fullName evidence="5">LCP family protein required for cell wall assembly</fullName>
    </submittedName>
</protein>
<keyword evidence="3" id="KW-0472">Membrane</keyword>
<keyword evidence="3" id="KW-0812">Transmembrane</keyword>
<evidence type="ECO:0000313" key="5">
    <source>
        <dbReference type="EMBL" id="TDT34107.1"/>
    </source>
</evidence>
<proteinExistence type="inferred from homology"/>
<organism evidence="5 6">
    <name type="scientific">Naumannella halotolerans</name>
    <dbReference type="NCBI Taxonomy" id="993414"/>
    <lineage>
        <taxon>Bacteria</taxon>
        <taxon>Bacillati</taxon>
        <taxon>Actinomycetota</taxon>
        <taxon>Actinomycetes</taxon>
        <taxon>Propionibacteriales</taxon>
        <taxon>Propionibacteriaceae</taxon>
        <taxon>Naumannella</taxon>
    </lineage>
</organism>
<feature type="compositionally biased region" description="Low complexity" evidence="2">
    <location>
        <begin position="464"/>
        <end position="476"/>
    </location>
</feature>
<feature type="transmembrane region" description="Helical" evidence="3">
    <location>
        <begin position="143"/>
        <end position="166"/>
    </location>
</feature>
<dbReference type="InterPro" id="IPR050922">
    <property type="entry name" value="LytR/CpsA/Psr_CW_biosynth"/>
</dbReference>
<accession>A0A4R7JBQ8</accession>
<dbReference type="EMBL" id="SOAW01000001">
    <property type="protein sequence ID" value="TDT34107.1"/>
    <property type="molecule type" value="Genomic_DNA"/>
</dbReference>
<dbReference type="InterPro" id="IPR004474">
    <property type="entry name" value="LytR_CpsA_psr"/>
</dbReference>
<evidence type="ECO:0000256" key="1">
    <source>
        <dbReference type="ARBA" id="ARBA00006068"/>
    </source>
</evidence>
<name>A0A4R7JBQ8_9ACTN</name>
<dbReference type="OrthoDB" id="3573673at2"/>
<reference evidence="5 6" key="1">
    <citation type="submission" date="2019-03" db="EMBL/GenBank/DDBJ databases">
        <title>Genomic Encyclopedia of Archaeal and Bacterial Type Strains, Phase II (KMG-II): from individual species to whole genera.</title>
        <authorList>
            <person name="Goeker M."/>
        </authorList>
    </citation>
    <scope>NUCLEOTIDE SEQUENCE [LARGE SCALE GENOMIC DNA]</scope>
    <source>
        <strain evidence="5 6">DSM 24323</strain>
    </source>
</reference>
<feature type="compositionally biased region" description="Polar residues" evidence="2">
    <location>
        <begin position="1"/>
        <end position="14"/>
    </location>
</feature>
<sequence length="566" mass="59300">MSISESRPRTSARSTYRERRTPVGRPPSSQAEAVTERLRLRRGLGRLLATLLVPGSAQLVAGERRLGLLAIRCWLGMLALIALLLVGLTLFRGTTVAIIAFWPVTALLCLLVVAAGFGWALLFADAWRISRPPELARKHRPGFALLGLVLILACMVGSIGTARTVWAQGALLSSVFAGGGQVEHSAGRINVMLLGADNGDDRVGLRPDSISVASIDAETGRSVLISIPRNLQGAPFPDSSPLKQFYPNGFECAEEQCMINGIYTEATEVHPGLYDESKGDPGLQAMREVVGELVGLQINYYAMVDLAGFENLVDAVGGIRLNLNKAVPVGGGAAPISRYIEPGENITLNGEDALWVARSRAESSDYERMERQKCVMNAMLKQLDPLTVVTRFTDIANAGQGIVHTDIPTAEVNNMAELALKARDHDLQTLALVPPKVTPADPDLPAIRTLVADEIAKAEAADQPATPAPAEGGSEAPEAESAEPESTPAEPESSEPDSSDSSGSDSAGSEGSGSDSSGSDSAGSEGSGSDSSGSEGSEAEQSSDSSAGDASTEPEESESEPVCSVA</sequence>
<comment type="caution">
    <text evidence="5">The sequence shown here is derived from an EMBL/GenBank/DDBJ whole genome shotgun (WGS) entry which is preliminary data.</text>
</comment>
<dbReference type="AlphaFoldDB" id="A0A4R7JBQ8"/>
<keyword evidence="3" id="KW-1133">Transmembrane helix</keyword>
<gene>
    <name evidence="5" type="ORF">CLV29_1759</name>
</gene>
<evidence type="ECO:0000259" key="4">
    <source>
        <dbReference type="Pfam" id="PF03816"/>
    </source>
</evidence>
<feature type="domain" description="Cell envelope-related transcriptional attenuator" evidence="4">
    <location>
        <begin position="206"/>
        <end position="383"/>
    </location>
</feature>
<dbReference type="Proteomes" id="UP000295371">
    <property type="component" value="Unassembled WGS sequence"/>
</dbReference>
<feature type="region of interest" description="Disordered" evidence="2">
    <location>
        <begin position="459"/>
        <end position="566"/>
    </location>
</feature>
<dbReference type="RefSeq" id="WP_133754528.1">
    <property type="nucleotide sequence ID" value="NZ_SOAW01000001.1"/>
</dbReference>
<feature type="transmembrane region" description="Helical" evidence="3">
    <location>
        <begin position="97"/>
        <end position="122"/>
    </location>
</feature>